<dbReference type="PRINTS" id="PR00056">
    <property type="entry name" value="HSFDOMAIN"/>
</dbReference>
<organism evidence="13 14">
    <name type="scientific">Tortispora caseinolytica NRRL Y-17796</name>
    <dbReference type="NCBI Taxonomy" id="767744"/>
    <lineage>
        <taxon>Eukaryota</taxon>
        <taxon>Fungi</taxon>
        <taxon>Dikarya</taxon>
        <taxon>Ascomycota</taxon>
        <taxon>Saccharomycotina</taxon>
        <taxon>Trigonopsidomycetes</taxon>
        <taxon>Trigonopsidales</taxon>
        <taxon>Trigonopsidaceae</taxon>
        <taxon>Tortispora</taxon>
    </lineage>
</organism>
<dbReference type="PROSITE" id="PS00434">
    <property type="entry name" value="HSF_DOMAIN"/>
    <property type="match status" value="1"/>
</dbReference>
<evidence type="ECO:0000259" key="12">
    <source>
        <dbReference type="PROSITE" id="PS50110"/>
    </source>
</evidence>
<evidence type="ECO:0000256" key="4">
    <source>
        <dbReference type="ARBA" id="ARBA00023015"/>
    </source>
</evidence>
<accession>A0A1E4THJ3</accession>
<keyword evidence="2 10" id="KW-0597">Phosphoprotein</keyword>
<sequence>MKKFVNQNYRTFANGNQPNHAGQFIPTNLQHTGAPNTDRSQSTQSSNMLEDKRTINLPSPRSVADQSRLQNDNSGTPGSLGRPESSNAPNNFIPLSPLNDYSTSNPYNHSGMSPSNASSRHPSGSYSFTETPGPRPLDPVAQATRDHSPQYSKPVKSEAPGSSDFVRKLYSMLQDMSYADIVKWNEKGDSFIVLDTNSFTNYILPKHFKHCNFSSFVRQLNKYDFHKVRTMDEDGKMKYGTGSWEFKHPDFQMNKDELLENIKRKPPTSKKTTAAQAGATIQTSGAPAPSFDTTDHLQKQINDLKTQNHSLTSSLDTLYKNHAELLSQVQLMQESNDARDDLLTNLVSIFTSNRLHVTETPSQHTSPNADSGSAHLPISHIAAQRLVDSLHNVMKFHLNVARDNRAESLMKSLNDFDSGSPKGRKGKEKSQRGRKKSDSAQAKEGHGMPSQHTEVTMDSKKSAADQSLVNSSVLPKWAVPPKVLLVEDDVIARNLSFRFLKRFGCDIDFAADGLTAVDKMNQCKYDIVLMDIMMPNLDGVSATNLIRQFDQLTPIISMTSNVQTGDVMNYFSNGMNDVLAKPFTKDGLKGILDKHLIHLKAMKSISNFRNAMQMENQYDSRSKITEVSGNEAFPQMNPNEERKGTEGNNSANNYQMRLQDTFDCFNPNSLHNDGLESDSNPLMNDLRLNVTLDQMTPPSHALNDGTTSPSIIGGMSFLIPDSSSNNGTDDHVPKKSRKR</sequence>
<dbReference type="GO" id="GO:0003700">
    <property type="term" value="F:DNA-binding transcription factor activity"/>
    <property type="evidence" value="ECO:0007669"/>
    <property type="project" value="InterPro"/>
</dbReference>
<dbReference type="PANTHER" id="PTHR45339:SF1">
    <property type="entry name" value="HYBRID SIGNAL TRANSDUCTION HISTIDINE KINASE J"/>
    <property type="match status" value="1"/>
</dbReference>
<dbReference type="Pfam" id="PF00072">
    <property type="entry name" value="Response_reg"/>
    <property type="match status" value="1"/>
</dbReference>
<evidence type="ECO:0000256" key="9">
    <source>
        <dbReference type="ARBA" id="ARBA00084017"/>
    </source>
</evidence>
<name>A0A1E4THJ3_9ASCO</name>
<dbReference type="Proteomes" id="UP000095023">
    <property type="component" value="Unassembled WGS sequence"/>
</dbReference>
<evidence type="ECO:0000256" key="5">
    <source>
        <dbReference type="ARBA" id="ARBA00023125"/>
    </source>
</evidence>
<dbReference type="InterPro" id="IPR011006">
    <property type="entry name" value="CheY-like_superfamily"/>
</dbReference>
<protein>
    <recommendedName>
        <fullName evidence="8">Heat shock transcription factor</fullName>
    </recommendedName>
    <alternativeName>
        <fullName evidence="9">Heat shock factor protein</fullName>
    </alternativeName>
</protein>
<evidence type="ECO:0000256" key="8">
    <source>
        <dbReference type="ARBA" id="ARBA00068818"/>
    </source>
</evidence>
<feature type="compositionally biased region" description="Basic and acidic residues" evidence="11">
    <location>
        <begin position="428"/>
        <end position="446"/>
    </location>
</feature>
<dbReference type="PANTHER" id="PTHR45339">
    <property type="entry name" value="HYBRID SIGNAL TRANSDUCTION HISTIDINE KINASE J"/>
    <property type="match status" value="1"/>
</dbReference>
<dbReference type="Gene3D" id="1.10.10.10">
    <property type="entry name" value="Winged helix-like DNA-binding domain superfamily/Winged helix DNA-binding domain"/>
    <property type="match status" value="1"/>
</dbReference>
<reference evidence="14" key="1">
    <citation type="submission" date="2016-02" db="EMBL/GenBank/DDBJ databases">
        <title>Comparative genomics of biotechnologically important yeasts.</title>
        <authorList>
            <consortium name="DOE Joint Genome Institute"/>
            <person name="Riley R."/>
            <person name="Haridas S."/>
            <person name="Wolfe K.H."/>
            <person name="Lopes M.R."/>
            <person name="Hittinger C.T."/>
            <person name="Goker M."/>
            <person name="Salamov A."/>
            <person name="Wisecaver J."/>
            <person name="Long T.M."/>
            <person name="Aerts A.L."/>
            <person name="Barry K."/>
            <person name="Choi C."/>
            <person name="Clum A."/>
            <person name="Coughlan A.Y."/>
            <person name="Deshpande S."/>
            <person name="Douglass A.P."/>
            <person name="Hanson S.J."/>
            <person name="Klenk H.-P."/>
            <person name="Labutti K."/>
            <person name="Lapidus A."/>
            <person name="Lindquist E."/>
            <person name="Lipzen A."/>
            <person name="Meier-Kolthoff J.P."/>
            <person name="Ohm R.A."/>
            <person name="Otillar R.P."/>
            <person name="Pangilinan J."/>
            <person name="Peng Y."/>
            <person name="Rokas A."/>
            <person name="Rosa C.A."/>
            <person name="Scheuner C."/>
            <person name="Sibirny A.A."/>
            <person name="Slot J.C."/>
            <person name="Stielow J.B."/>
            <person name="Sun H."/>
            <person name="Kurtzman C.P."/>
            <person name="Blackwell M."/>
            <person name="Jeffries T.W."/>
            <person name="Grigoriev I.V."/>
        </authorList>
    </citation>
    <scope>NUCLEOTIDE SEQUENCE [LARGE SCALE GENOMIC DNA]</scope>
    <source>
        <strain evidence="14">NRRL Y-17796</strain>
    </source>
</reference>
<evidence type="ECO:0000256" key="2">
    <source>
        <dbReference type="ARBA" id="ARBA00022553"/>
    </source>
</evidence>
<evidence type="ECO:0000313" key="13">
    <source>
        <dbReference type="EMBL" id="ODV91177.1"/>
    </source>
</evidence>
<evidence type="ECO:0000256" key="3">
    <source>
        <dbReference type="ARBA" id="ARBA00023012"/>
    </source>
</evidence>
<dbReference type="CDD" id="cd17546">
    <property type="entry name" value="REC_hyHK_CKI1_RcsC-like"/>
    <property type="match status" value="1"/>
</dbReference>
<keyword evidence="4" id="KW-0805">Transcription regulation</keyword>
<comment type="subcellular location">
    <subcellularLocation>
        <location evidence="1">Nucleus</location>
    </subcellularLocation>
</comment>
<dbReference type="AlphaFoldDB" id="A0A1E4THJ3"/>
<gene>
    <name evidence="13" type="ORF">CANCADRAFT_31904</name>
</gene>
<dbReference type="InterPro" id="IPR036388">
    <property type="entry name" value="WH-like_DNA-bd_sf"/>
</dbReference>
<dbReference type="SUPFAM" id="SSF46785">
    <property type="entry name" value="Winged helix' DNA-binding domain"/>
    <property type="match status" value="1"/>
</dbReference>
<evidence type="ECO:0000256" key="7">
    <source>
        <dbReference type="ARBA" id="ARBA00023242"/>
    </source>
</evidence>
<dbReference type="GO" id="GO:0006950">
    <property type="term" value="P:response to stress"/>
    <property type="evidence" value="ECO:0007669"/>
    <property type="project" value="UniProtKB-ARBA"/>
</dbReference>
<dbReference type="InterPro" id="IPR000232">
    <property type="entry name" value="HSF_DNA-bd"/>
</dbReference>
<keyword evidence="14" id="KW-1185">Reference proteome</keyword>
<dbReference type="EMBL" id="KV453842">
    <property type="protein sequence ID" value="ODV91177.1"/>
    <property type="molecule type" value="Genomic_DNA"/>
</dbReference>
<dbReference type="Pfam" id="PF00447">
    <property type="entry name" value="HSF_DNA-bind"/>
    <property type="match status" value="1"/>
</dbReference>
<feature type="region of interest" description="Disordered" evidence="11">
    <location>
        <begin position="412"/>
        <end position="462"/>
    </location>
</feature>
<evidence type="ECO:0000313" key="14">
    <source>
        <dbReference type="Proteomes" id="UP000095023"/>
    </source>
</evidence>
<keyword evidence="6" id="KW-0804">Transcription</keyword>
<evidence type="ECO:0000256" key="11">
    <source>
        <dbReference type="SAM" id="MobiDB-lite"/>
    </source>
</evidence>
<dbReference type="FunFam" id="3.40.50.2300:FF:000212">
    <property type="entry name" value="Stress response regulator/HFS transcription factor"/>
    <property type="match status" value="1"/>
</dbReference>
<feature type="region of interest" description="Disordered" evidence="11">
    <location>
        <begin position="1"/>
        <end position="161"/>
    </location>
</feature>
<dbReference type="SMART" id="SM00415">
    <property type="entry name" value="HSF"/>
    <property type="match status" value="1"/>
</dbReference>
<keyword evidence="7" id="KW-0539">Nucleus</keyword>
<dbReference type="SUPFAM" id="SSF52172">
    <property type="entry name" value="CheY-like"/>
    <property type="match status" value="1"/>
</dbReference>
<feature type="modified residue" description="4-aspartylphosphate" evidence="10">
    <location>
        <position position="531"/>
    </location>
</feature>
<feature type="region of interest" description="Disordered" evidence="11">
    <location>
        <begin position="717"/>
        <end position="739"/>
    </location>
</feature>
<dbReference type="GO" id="GO:0000160">
    <property type="term" value="P:phosphorelay signal transduction system"/>
    <property type="evidence" value="ECO:0007669"/>
    <property type="project" value="UniProtKB-KW"/>
</dbReference>
<proteinExistence type="predicted"/>
<evidence type="ECO:0000256" key="10">
    <source>
        <dbReference type="PROSITE-ProRule" id="PRU00169"/>
    </source>
</evidence>
<feature type="compositionally biased region" description="Polar residues" evidence="11">
    <location>
        <begin position="99"/>
        <end position="130"/>
    </location>
</feature>
<feature type="domain" description="Response regulatory" evidence="12">
    <location>
        <begin position="482"/>
        <end position="596"/>
    </location>
</feature>
<feature type="compositionally biased region" description="Polar residues" evidence="11">
    <location>
        <begin position="56"/>
        <end position="77"/>
    </location>
</feature>
<dbReference type="GO" id="GO:0043565">
    <property type="term" value="F:sequence-specific DNA binding"/>
    <property type="evidence" value="ECO:0007669"/>
    <property type="project" value="InterPro"/>
</dbReference>
<dbReference type="GO" id="GO:0005634">
    <property type="term" value="C:nucleus"/>
    <property type="evidence" value="ECO:0007669"/>
    <property type="project" value="UniProtKB-SubCell"/>
</dbReference>
<feature type="compositionally biased region" description="Polar residues" evidence="11">
    <location>
        <begin position="1"/>
        <end position="48"/>
    </location>
</feature>
<evidence type="ECO:0000256" key="6">
    <source>
        <dbReference type="ARBA" id="ARBA00023163"/>
    </source>
</evidence>
<dbReference type="InterPro" id="IPR036390">
    <property type="entry name" value="WH_DNA-bd_sf"/>
</dbReference>
<dbReference type="Gene3D" id="3.40.50.2300">
    <property type="match status" value="1"/>
</dbReference>
<keyword evidence="3" id="KW-0902">Two-component regulatory system</keyword>
<keyword evidence="5" id="KW-0238">DNA-binding</keyword>
<evidence type="ECO:0000256" key="1">
    <source>
        <dbReference type="ARBA" id="ARBA00004123"/>
    </source>
</evidence>
<dbReference type="FunFam" id="1.10.10.10:FF:000027">
    <property type="entry name" value="Heat shock transcription factor 1"/>
    <property type="match status" value="1"/>
</dbReference>
<dbReference type="OrthoDB" id="424572at2759"/>
<feature type="region of interest" description="Disordered" evidence="11">
    <location>
        <begin position="631"/>
        <end position="652"/>
    </location>
</feature>
<dbReference type="InterPro" id="IPR001789">
    <property type="entry name" value="Sig_transdc_resp-reg_receiver"/>
</dbReference>
<dbReference type="SMART" id="SM00448">
    <property type="entry name" value="REC"/>
    <property type="match status" value="1"/>
</dbReference>
<dbReference type="PROSITE" id="PS50110">
    <property type="entry name" value="RESPONSE_REGULATORY"/>
    <property type="match status" value="1"/>
</dbReference>